<gene>
    <name evidence="2" type="ORF">MARPU_05585</name>
</gene>
<name>W0E2G2_MARPU</name>
<dbReference type="AlphaFoldDB" id="W0E2G2"/>
<dbReference type="Pfam" id="PF12684">
    <property type="entry name" value="DUF3799"/>
    <property type="match status" value="1"/>
</dbReference>
<dbReference type="InterPro" id="IPR024432">
    <property type="entry name" value="Put_RecE_PDDEXK-like_dom"/>
</dbReference>
<dbReference type="GO" id="GO:0004527">
    <property type="term" value="F:exonuclease activity"/>
    <property type="evidence" value="ECO:0007669"/>
    <property type="project" value="UniProtKB-KW"/>
</dbReference>
<dbReference type="eggNOG" id="COG1074">
    <property type="taxonomic scope" value="Bacteria"/>
</dbReference>
<sequence length="204" mass="22540">MTPDLEEYTVAPVVDRRTKAGKAEWAEFQADAEARGLLVVTADQMTRAQAMRDAVIAQPFARALLADGDPEVTMLWERDGVSCKARADWVCGGHQVIVDLKTAADASEQGFRRAVGQWRYHMQAAHYIDAARATGLGERTFVFIVVESEPPHGVALYQLGERELHAGGVRIRRAMDAYRECVDTGSWPGYPTEISPIELAPWAL</sequence>
<evidence type="ECO:0000313" key="2">
    <source>
        <dbReference type="EMBL" id="AHF03419.1"/>
    </source>
</evidence>
<keyword evidence="3" id="KW-1185">Reference proteome</keyword>
<feature type="domain" description="Putative exodeoxyribonuclease 8 PDDEXK-like" evidence="1">
    <location>
        <begin position="42"/>
        <end position="191"/>
    </location>
</feature>
<evidence type="ECO:0000259" key="1">
    <source>
        <dbReference type="Pfam" id="PF12684"/>
    </source>
</evidence>
<proteinExistence type="predicted"/>
<keyword evidence="2" id="KW-0269">Exonuclease</keyword>
<dbReference type="EMBL" id="CP007031">
    <property type="protein sequence ID" value="AHF03419.1"/>
    <property type="molecule type" value="Genomic_DNA"/>
</dbReference>
<dbReference type="STRING" id="765910.MARPU_05585"/>
<accession>W0E2G2</accession>
<dbReference type="Proteomes" id="UP000005275">
    <property type="component" value="Chromosome"/>
</dbReference>
<dbReference type="InterPro" id="IPR011604">
    <property type="entry name" value="PDDEXK-like_dom_sf"/>
</dbReference>
<dbReference type="Gene3D" id="3.90.320.10">
    <property type="match status" value="1"/>
</dbReference>
<keyword evidence="2" id="KW-0378">Hydrolase</keyword>
<organism evidence="2 3">
    <name type="scientific">Marichromatium purpuratum 984</name>
    <dbReference type="NCBI Taxonomy" id="765910"/>
    <lineage>
        <taxon>Bacteria</taxon>
        <taxon>Pseudomonadati</taxon>
        <taxon>Pseudomonadota</taxon>
        <taxon>Gammaproteobacteria</taxon>
        <taxon>Chromatiales</taxon>
        <taxon>Chromatiaceae</taxon>
        <taxon>Marichromatium</taxon>
    </lineage>
</organism>
<dbReference type="KEGG" id="mpur:MARPU_05585"/>
<evidence type="ECO:0000313" key="3">
    <source>
        <dbReference type="Proteomes" id="UP000005275"/>
    </source>
</evidence>
<dbReference type="HOGENOM" id="CLU_070063_1_0_6"/>
<keyword evidence="2" id="KW-0540">Nuclease</keyword>
<reference evidence="2 3" key="1">
    <citation type="submission" date="2013-12" db="EMBL/GenBank/DDBJ databases">
        <authorList>
            <consortium name="DOE Joint Genome Institute"/>
            <person name="Bryant D.A."/>
            <person name="Huntemann M."/>
            <person name="Han J."/>
            <person name="Chen A."/>
            <person name="Kyrpides N."/>
            <person name="Mavromatis K."/>
            <person name="Markowitz V."/>
            <person name="Palaniappan K."/>
            <person name="Ivanova N."/>
            <person name="Schaumberg A."/>
            <person name="Pati A."/>
            <person name="Liolios K."/>
            <person name="Nordberg H.P."/>
            <person name="Cantor M.N."/>
            <person name="Hua S.X."/>
            <person name="Woyke T."/>
        </authorList>
    </citation>
    <scope>NUCLEOTIDE SEQUENCE [LARGE SCALE GENOMIC DNA]</scope>
    <source>
        <strain evidence="2 3">984</strain>
    </source>
</reference>
<protein>
    <submittedName>
        <fullName evidence="2">Exonuclease VIII</fullName>
    </submittedName>
</protein>